<gene>
    <name evidence="1" type="ORF">B0H66DRAFT_527692</name>
</gene>
<dbReference type="Proteomes" id="UP001283341">
    <property type="component" value="Unassembled WGS sequence"/>
</dbReference>
<dbReference type="EMBL" id="JAUEDM010000001">
    <property type="protein sequence ID" value="KAK3330337.1"/>
    <property type="molecule type" value="Genomic_DNA"/>
</dbReference>
<dbReference type="AlphaFoldDB" id="A0AAE0ISG4"/>
<proteinExistence type="predicted"/>
<accession>A0AAE0ISG4</accession>
<reference evidence="1" key="1">
    <citation type="journal article" date="2023" name="Mol. Phylogenet. Evol.">
        <title>Genome-scale phylogeny and comparative genomics of the fungal order Sordariales.</title>
        <authorList>
            <person name="Hensen N."/>
            <person name="Bonometti L."/>
            <person name="Westerberg I."/>
            <person name="Brannstrom I.O."/>
            <person name="Guillou S."/>
            <person name="Cros-Aarteil S."/>
            <person name="Calhoun S."/>
            <person name="Haridas S."/>
            <person name="Kuo A."/>
            <person name="Mondo S."/>
            <person name="Pangilinan J."/>
            <person name="Riley R."/>
            <person name="LaButti K."/>
            <person name="Andreopoulos B."/>
            <person name="Lipzen A."/>
            <person name="Chen C."/>
            <person name="Yan M."/>
            <person name="Daum C."/>
            <person name="Ng V."/>
            <person name="Clum A."/>
            <person name="Steindorff A."/>
            <person name="Ohm R.A."/>
            <person name="Martin F."/>
            <person name="Silar P."/>
            <person name="Natvig D.O."/>
            <person name="Lalanne C."/>
            <person name="Gautier V."/>
            <person name="Ament-Velasquez S.L."/>
            <person name="Kruys A."/>
            <person name="Hutchinson M.I."/>
            <person name="Powell A.J."/>
            <person name="Barry K."/>
            <person name="Miller A.N."/>
            <person name="Grigoriev I.V."/>
            <person name="Debuchy R."/>
            <person name="Gladieux P."/>
            <person name="Hiltunen Thoren M."/>
            <person name="Johannesson H."/>
        </authorList>
    </citation>
    <scope>NUCLEOTIDE SEQUENCE</scope>
    <source>
        <strain evidence="1">CBS 118394</strain>
    </source>
</reference>
<organism evidence="1 2">
    <name type="scientific">Apodospora peruviana</name>
    <dbReference type="NCBI Taxonomy" id="516989"/>
    <lineage>
        <taxon>Eukaryota</taxon>
        <taxon>Fungi</taxon>
        <taxon>Dikarya</taxon>
        <taxon>Ascomycota</taxon>
        <taxon>Pezizomycotina</taxon>
        <taxon>Sordariomycetes</taxon>
        <taxon>Sordariomycetidae</taxon>
        <taxon>Sordariales</taxon>
        <taxon>Lasiosphaeriaceae</taxon>
        <taxon>Apodospora</taxon>
    </lineage>
</organism>
<evidence type="ECO:0000313" key="1">
    <source>
        <dbReference type="EMBL" id="KAK3330337.1"/>
    </source>
</evidence>
<evidence type="ECO:0000313" key="2">
    <source>
        <dbReference type="Proteomes" id="UP001283341"/>
    </source>
</evidence>
<sequence length="232" mass="25815">MAYKSTNAIQNFGTQTKLPARLVSYLSGKSSVYLGDSEFGTYISFADLSEVALYGMLLRPRFLGRFSHCLNWCALLSHMLGHVDGLGALQRHASKHPIFTVLLTLEIAEKDHGPVFTHIPGELERRPRRRRTAPNKEEGYVRMAFVSGSKHTNLTDKSEDSLGPLGDLVIPIQVHPTLSGLRRHNSFFGLWEIQLITAANRAWNLSACPPQVSHEQDAVFPSSLALHEAQAR</sequence>
<name>A0AAE0ISG4_9PEZI</name>
<reference evidence="1" key="2">
    <citation type="submission" date="2023-06" db="EMBL/GenBank/DDBJ databases">
        <authorList>
            <consortium name="Lawrence Berkeley National Laboratory"/>
            <person name="Haridas S."/>
            <person name="Hensen N."/>
            <person name="Bonometti L."/>
            <person name="Westerberg I."/>
            <person name="Brannstrom I.O."/>
            <person name="Guillou S."/>
            <person name="Cros-Aarteil S."/>
            <person name="Calhoun S."/>
            <person name="Kuo A."/>
            <person name="Mondo S."/>
            <person name="Pangilinan J."/>
            <person name="Riley R."/>
            <person name="Labutti K."/>
            <person name="Andreopoulos B."/>
            <person name="Lipzen A."/>
            <person name="Chen C."/>
            <person name="Yanf M."/>
            <person name="Daum C."/>
            <person name="Ng V."/>
            <person name="Clum A."/>
            <person name="Steindorff A."/>
            <person name="Ohm R."/>
            <person name="Martin F."/>
            <person name="Silar P."/>
            <person name="Natvig D."/>
            <person name="Lalanne C."/>
            <person name="Gautier V."/>
            <person name="Ament-Velasquez S.L."/>
            <person name="Kruys A."/>
            <person name="Hutchinson M.I."/>
            <person name="Powell A.J."/>
            <person name="Barry K."/>
            <person name="Miller A.N."/>
            <person name="Grigoriev I.V."/>
            <person name="Debuchy R."/>
            <person name="Gladieux P."/>
            <person name="Thoren M.H."/>
            <person name="Johannesson H."/>
        </authorList>
    </citation>
    <scope>NUCLEOTIDE SEQUENCE</scope>
    <source>
        <strain evidence="1">CBS 118394</strain>
    </source>
</reference>
<protein>
    <submittedName>
        <fullName evidence="1">Uncharacterized protein</fullName>
    </submittedName>
</protein>
<keyword evidence="2" id="KW-1185">Reference proteome</keyword>
<comment type="caution">
    <text evidence="1">The sequence shown here is derived from an EMBL/GenBank/DDBJ whole genome shotgun (WGS) entry which is preliminary data.</text>
</comment>